<dbReference type="Gene3D" id="3.40.190.80">
    <property type="match status" value="1"/>
</dbReference>
<accession>A0A1G2NZH4</accession>
<dbReference type="AlphaFoldDB" id="A0A1G2NZH4"/>
<dbReference type="EMBL" id="MHSK01000033">
    <property type="protein sequence ID" value="OHA41433.1"/>
    <property type="molecule type" value="Genomic_DNA"/>
</dbReference>
<organism evidence="2 3">
    <name type="scientific">Candidatus Taylorbacteria bacterium RIFCSPLOWO2_12_FULL_43_20</name>
    <dbReference type="NCBI Taxonomy" id="1802332"/>
    <lineage>
        <taxon>Bacteria</taxon>
        <taxon>Candidatus Tayloriibacteriota</taxon>
    </lineage>
</organism>
<sequence length="258" mass="28483">MEEKTIKIMKEAARAGGGMVKKYFGGILEVIPKTTAADFKTKADMESEREIVTLLSGAFPEYNILSEESDYRDNGSGYTFIIDPLDGTNNFFLGVPYVSVAVALMKDEETLVSVIHDPFHDLTYHAVKNGGSFLNGSKIVVNKLEDVDQCTISYACSYNTAHNKKREDYSHIVDLHPKRAMSLWSPSRDFALLASGKIEAVVFNNPELYDYIPGKLLAAEAGALITKWDGEKDQCKNSEFIASNGTGIHAKIIQALNK</sequence>
<dbReference type="GO" id="GO:0006020">
    <property type="term" value="P:inositol metabolic process"/>
    <property type="evidence" value="ECO:0007669"/>
    <property type="project" value="TreeGrafter"/>
</dbReference>
<comment type="caution">
    <text evidence="2">The sequence shown here is derived from an EMBL/GenBank/DDBJ whole genome shotgun (WGS) entry which is preliminary data.</text>
</comment>
<protein>
    <recommendedName>
        <fullName evidence="4">Inositol-phosphate phosphatase</fullName>
    </recommendedName>
</protein>
<evidence type="ECO:0000313" key="3">
    <source>
        <dbReference type="Proteomes" id="UP000177269"/>
    </source>
</evidence>
<dbReference type="GO" id="GO:0008934">
    <property type="term" value="F:inositol monophosphate 1-phosphatase activity"/>
    <property type="evidence" value="ECO:0007669"/>
    <property type="project" value="TreeGrafter"/>
</dbReference>
<gene>
    <name evidence="2" type="ORF">A3G52_03645</name>
</gene>
<keyword evidence="1" id="KW-0479">Metal-binding</keyword>
<name>A0A1G2NZH4_9BACT</name>
<dbReference type="GO" id="GO:0046872">
    <property type="term" value="F:metal ion binding"/>
    <property type="evidence" value="ECO:0007669"/>
    <property type="project" value="UniProtKB-KW"/>
</dbReference>
<feature type="binding site" evidence="1">
    <location>
        <position position="86"/>
    </location>
    <ligand>
        <name>Mg(2+)</name>
        <dbReference type="ChEBI" id="CHEBI:18420"/>
        <label>1</label>
        <note>catalytic</note>
    </ligand>
</feature>
<evidence type="ECO:0000256" key="1">
    <source>
        <dbReference type="PIRSR" id="PIRSR600760-2"/>
    </source>
</evidence>
<dbReference type="PANTHER" id="PTHR20854:SF4">
    <property type="entry name" value="INOSITOL-1-MONOPHOSPHATASE-RELATED"/>
    <property type="match status" value="1"/>
</dbReference>
<dbReference type="InterPro" id="IPR000760">
    <property type="entry name" value="Inositol_monophosphatase-like"/>
</dbReference>
<proteinExistence type="predicted"/>
<dbReference type="SUPFAM" id="SSF56655">
    <property type="entry name" value="Carbohydrate phosphatase"/>
    <property type="match status" value="1"/>
</dbReference>
<dbReference type="Pfam" id="PF00459">
    <property type="entry name" value="Inositol_P"/>
    <property type="match status" value="1"/>
</dbReference>
<dbReference type="PRINTS" id="PR00377">
    <property type="entry name" value="IMPHPHTASES"/>
</dbReference>
<evidence type="ECO:0000313" key="2">
    <source>
        <dbReference type="EMBL" id="OHA41433.1"/>
    </source>
</evidence>
<feature type="binding site" evidence="1">
    <location>
        <position position="67"/>
    </location>
    <ligand>
        <name>Mg(2+)</name>
        <dbReference type="ChEBI" id="CHEBI:18420"/>
        <label>1</label>
        <note>catalytic</note>
    </ligand>
</feature>
<reference evidence="2 3" key="1">
    <citation type="journal article" date="2016" name="Nat. Commun.">
        <title>Thousands of microbial genomes shed light on interconnected biogeochemical processes in an aquifer system.</title>
        <authorList>
            <person name="Anantharaman K."/>
            <person name="Brown C.T."/>
            <person name="Hug L.A."/>
            <person name="Sharon I."/>
            <person name="Castelle C.J."/>
            <person name="Probst A.J."/>
            <person name="Thomas B.C."/>
            <person name="Singh A."/>
            <person name="Wilkins M.J."/>
            <person name="Karaoz U."/>
            <person name="Brodie E.L."/>
            <person name="Williams K.H."/>
            <person name="Hubbard S.S."/>
            <person name="Banfield J.F."/>
        </authorList>
    </citation>
    <scope>NUCLEOTIDE SEQUENCE [LARGE SCALE GENOMIC DNA]</scope>
</reference>
<dbReference type="Gene3D" id="3.30.540.10">
    <property type="entry name" value="Fructose-1,6-Bisphosphatase, subunit A, domain 1"/>
    <property type="match status" value="1"/>
</dbReference>
<comment type="cofactor">
    <cofactor evidence="1">
        <name>Mg(2+)</name>
        <dbReference type="ChEBI" id="CHEBI:18420"/>
    </cofactor>
</comment>
<keyword evidence="1" id="KW-0460">Magnesium</keyword>
<evidence type="ECO:0008006" key="4">
    <source>
        <dbReference type="Google" id="ProtNLM"/>
    </source>
</evidence>
<dbReference type="GO" id="GO:0007165">
    <property type="term" value="P:signal transduction"/>
    <property type="evidence" value="ECO:0007669"/>
    <property type="project" value="TreeGrafter"/>
</dbReference>
<feature type="binding site" evidence="1">
    <location>
        <position position="210"/>
    </location>
    <ligand>
        <name>Mg(2+)</name>
        <dbReference type="ChEBI" id="CHEBI:18420"/>
        <label>1</label>
        <note>catalytic</note>
    </ligand>
</feature>
<dbReference type="PANTHER" id="PTHR20854">
    <property type="entry name" value="INOSITOL MONOPHOSPHATASE"/>
    <property type="match status" value="1"/>
</dbReference>
<dbReference type="Proteomes" id="UP000177269">
    <property type="component" value="Unassembled WGS sequence"/>
</dbReference>
<feature type="binding site" evidence="1">
    <location>
        <position position="83"/>
    </location>
    <ligand>
        <name>Mg(2+)</name>
        <dbReference type="ChEBI" id="CHEBI:18420"/>
        <label>1</label>
        <note>catalytic</note>
    </ligand>
</feature>
<feature type="binding site" evidence="1">
    <location>
        <position position="85"/>
    </location>
    <ligand>
        <name>Mg(2+)</name>
        <dbReference type="ChEBI" id="CHEBI:18420"/>
        <label>1</label>
        <note>catalytic</note>
    </ligand>
</feature>